<accession>A0A290Z2M1</accession>
<dbReference type="EMBL" id="CP023445">
    <property type="protein sequence ID" value="ATE53280.1"/>
    <property type="molecule type" value="Genomic_DNA"/>
</dbReference>
<organism evidence="1 2">
    <name type="scientific">Actinosynnema pretiosum</name>
    <dbReference type="NCBI Taxonomy" id="42197"/>
    <lineage>
        <taxon>Bacteria</taxon>
        <taxon>Bacillati</taxon>
        <taxon>Actinomycetota</taxon>
        <taxon>Actinomycetes</taxon>
        <taxon>Pseudonocardiales</taxon>
        <taxon>Pseudonocardiaceae</taxon>
        <taxon>Actinosynnema</taxon>
    </lineage>
</organism>
<evidence type="ECO:0000313" key="2">
    <source>
        <dbReference type="Proteomes" id="UP000218505"/>
    </source>
</evidence>
<dbReference type="KEGG" id="apre:CNX65_08245"/>
<name>A0A290Z2M1_9PSEU</name>
<dbReference type="RefSeq" id="WP_096492230.1">
    <property type="nucleotide sequence ID" value="NZ_CP023445.1"/>
</dbReference>
<sequence length="197" mass="21470">MPITFDTTGLEQRDTAVWVDPATGAVVTLDYFDLPPDLPAALEDVDLLRHRLAGFTAEAGCLIEAEVVRLDGVPALYQLLKVPFPNRPSGQVFLASYTVPRAGCSAVLKIQSPELGTTGMREAVLVARLGHENWVVPHPYAPELKGVLPHHLGDAAEHDPQFPDHPLTRARAWARHVALTGRVDPRFAALPPFQPRG</sequence>
<proteinExistence type="predicted"/>
<protein>
    <submittedName>
        <fullName evidence="1">Uncharacterized protein</fullName>
    </submittedName>
</protein>
<dbReference type="AlphaFoldDB" id="A0A290Z2M1"/>
<gene>
    <name evidence="1" type="ORF">CNX65_08245</name>
</gene>
<keyword evidence="2" id="KW-1185">Reference proteome</keyword>
<evidence type="ECO:0000313" key="1">
    <source>
        <dbReference type="EMBL" id="ATE53280.1"/>
    </source>
</evidence>
<dbReference type="Proteomes" id="UP000218505">
    <property type="component" value="Chromosome"/>
</dbReference>
<reference evidence="1" key="1">
    <citation type="submission" date="2017-09" db="EMBL/GenBank/DDBJ databases">
        <title>Complete Genome Sequence of ansamitocin-producing Bacterium Actinosynnema pretiosum X47.</title>
        <authorList>
            <person name="Cao G."/>
            <person name="Zong G."/>
            <person name="Zhong C."/>
            <person name="Fu J."/>
        </authorList>
    </citation>
    <scope>NUCLEOTIDE SEQUENCE [LARGE SCALE GENOMIC DNA]</scope>
    <source>
        <strain evidence="1">X47</strain>
    </source>
</reference>